<evidence type="ECO:0000256" key="1">
    <source>
        <dbReference type="ARBA" id="ARBA00007734"/>
    </source>
</evidence>
<dbReference type="Pfam" id="PF01464">
    <property type="entry name" value="SLT"/>
    <property type="match status" value="1"/>
</dbReference>
<feature type="domain" description="Transglycosylase SLT" evidence="2">
    <location>
        <begin position="163"/>
        <end position="266"/>
    </location>
</feature>
<dbReference type="GO" id="GO:0016020">
    <property type="term" value="C:membrane"/>
    <property type="evidence" value="ECO:0007669"/>
    <property type="project" value="InterPro"/>
</dbReference>
<accession>A0A0G3BMS5</accession>
<dbReference type="InterPro" id="IPR023346">
    <property type="entry name" value="Lysozyme-like_dom_sf"/>
</dbReference>
<dbReference type="GO" id="GO:0000270">
    <property type="term" value="P:peptidoglycan metabolic process"/>
    <property type="evidence" value="ECO:0007669"/>
    <property type="project" value="InterPro"/>
</dbReference>
<dbReference type="AlphaFoldDB" id="A0A0G3BMS5"/>
<gene>
    <name evidence="3" type="ORF">AAW51_1129</name>
</gene>
<organism evidence="3 4">
    <name type="scientific">Caldimonas brevitalea</name>
    <dbReference type="NCBI Taxonomy" id="413882"/>
    <lineage>
        <taxon>Bacteria</taxon>
        <taxon>Pseudomonadati</taxon>
        <taxon>Pseudomonadota</taxon>
        <taxon>Betaproteobacteria</taxon>
        <taxon>Burkholderiales</taxon>
        <taxon>Sphaerotilaceae</taxon>
        <taxon>Caldimonas</taxon>
    </lineage>
</organism>
<dbReference type="PROSITE" id="PS00922">
    <property type="entry name" value="TRANSGLYCOSYLASE"/>
    <property type="match status" value="1"/>
</dbReference>
<dbReference type="STRING" id="413882.AAW51_1129"/>
<dbReference type="PANTHER" id="PTHR37423">
    <property type="entry name" value="SOLUBLE LYTIC MUREIN TRANSGLYCOSYLASE-RELATED"/>
    <property type="match status" value="1"/>
</dbReference>
<protein>
    <submittedName>
        <fullName evidence="3">Soluble lytic murein transglycosylase</fullName>
    </submittedName>
</protein>
<dbReference type="SUPFAM" id="SSF53955">
    <property type="entry name" value="Lysozyme-like"/>
    <property type="match status" value="1"/>
</dbReference>
<dbReference type="Proteomes" id="UP000035352">
    <property type="component" value="Chromosome"/>
</dbReference>
<name>A0A0G3BMS5_9BURK</name>
<evidence type="ECO:0000313" key="4">
    <source>
        <dbReference type="Proteomes" id="UP000035352"/>
    </source>
</evidence>
<dbReference type="PANTHER" id="PTHR37423:SF2">
    <property type="entry name" value="MEMBRANE-BOUND LYTIC MUREIN TRANSGLYCOSYLASE C"/>
    <property type="match status" value="1"/>
</dbReference>
<dbReference type="Gene3D" id="1.10.530.10">
    <property type="match status" value="1"/>
</dbReference>
<dbReference type="InterPro" id="IPR000189">
    <property type="entry name" value="Transglyc_AS"/>
</dbReference>
<dbReference type="GO" id="GO:0008933">
    <property type="term" value="F:peptidoglycan lytic transglycosylase activity"/>
    <property type="evidence" value="ECO:0007669"/>
    <property type="project" value="InterPro"/>
</dbReference>
<dbReference type="KEGG" id="pbh:AAW51_1129"/>
<evidence type="ECO:0000313" key="3">
    <source>
        <dbReference type="EMBL" id="AKJ27820.1"/>
    </source>
</evidence>
<keyword evidence="4" id="KW-1185">Reference proteome</keyword>
<evidence type="ECO:0000259" key="2">
    <source>
        <dbReference type="Pfam" id="PF01464"/>
    </source>
</evidence>
<dbReference type="CDD" id="cd00254">
    <property type="entry name" value="LT-like"/>
    <property type="match status" value="1"/>
</dbReference>
<reference evidence="3 4" key="1">
    <citation type="submission" date="2015-05" db="EMBL/GenBank/DDBJ databases">
        <authorList>
            <person name="Tang B."/>
            <person name="Yu Y."/>
        </authorList>
    </citation>
    <scope>NUCLEOTIDE SEQUENCE [LARGE SCALE GENOMIC DNA]</scope>
    <source>
        <strain evidence="3 4">DSM 7029</strain>
    </source>
</reference>
<dbReference type="RefSeq" id="WP_238947769.1">
    <property type="nucleotide sequence ID" value="NZ_CP011371.1"/>
</dbReference>
<proteinExistence type="inferred from homology"/>
<comment type="similarity">
    <text evidence="1">Belongs to the transglycosylase Slt family.</text>
</comment>
<dbReference type="InterPro" id="IPR008258">
    <property type="entry name" value="Transglycosylase_SLT_dom_1"/>
</dbReference>
<sequence>MSSPLRIRDRLVCALRGETGKHPAGAPRRPLGTAAQLTLAAAALAAGGHCSAAFRCTDAWGRQYLAPSSLASEVAGITCHPVGDGETDAATPREAASDTASLSPSAQQVLAAFGLPAPRPTAGTGQLRLIEERQSGSRAALARATEPPGVTAYATMPGTLSSLIEGTARAYGHEAALLKAIIHVESAFNPRAVSPKGAIGLMQVMPATALRMGVQQPQRALFEPEANLQAGARYLRLLMNMFPERAELAIAAYNAGEGAVLRYKREIPPYPETQAYVRKVLALYREYRGGF</sequence>
<dbReference type="EMBL" id="CP011371">
    <property type="protein sequence ID" value="AKJ27820.1"/>
    <property type="molecule type" value="Genomic_DNA"/>
</dbReference>